<feature type="compositionally biased region" description="Basic and acidic residues" evidence="3">
    <location>
        <begin position="1"/>
        <end position="12"/>
    </location>
</feature>
<dbReference type="GO" id="GO:0005576">
    <property type="term" value="C:extracellular region"/>
    <property type="evidence" value="ECO:0007669"/>
    <property type="project" value="UniProtKB-SubCell"/>
</dbReference>
<reference evidence="4 5" key="1">
    <citation type="submission" date="2017-03" db="EMBL/GenBank/DDBJ databases">
        <authorList>
            <person name="Afonso C.L."/>
            <person name="Miller P.J."/>
            <person name="Scott M.A."/>
            <person name="Spackman E."/>
            <person name="Goraichik I."/>
            <person name="Dimitrov K.M."/>
            <person name="Suarez D.L."/>
            <person name="Swayne D.E."/>
        </authorList>
    </citation>
    <scope>NUCLEOTIDE SEQUENCE [LARGE SCALE GENOMIC DNA]</scope>
    <source>
        <strain evidence="4 5">CECT 7971</strain>
    </source>
</reference>
<dbReference type="InterPro" id="IPR018511">
    <property type="entry name" value="Hemolysin-typ_Ca-bd_CS"/>
</dbReference>
<keyword evidence="5" id="KW-1185">Reference proteome</keyword>
<dbReference type="PROSITE" id="PS00330">
    <property type="entry name" value="HEMOLYSIN_CALCIUM"/>
    <property type="match status" value="4"/>
</dbReference>
<accession>A0A1Y5RFW5</accession>
<keyword evidence="2" id="KW-0964">Secreted</keyword>
<dbReference type="RefSeq" id="WP_085847245.1">
    <property type="nucleotide sequence ID" value="NZ_FNZV01000001.1"/>
</dbReference>
<evidence type="ECO:0000313" key="4">
    <source>
        <dbReference type="EMBL" id="SLN16364.1"/>
    </source>
</evidence>
<dbReference type="InterPro" id="IPR050557">
    <property type="entry name" value="RTX_toxin/Mannuronan_C5-epim"/>
</dbReference>
<dbReference type="AlphaFoldDB" id="A0A1Y5RFW5"/>
<protein>
    <submittedName>
        <fullName evidence="4">Hemolysin, plasmid</fullName>
    </submittedName>
</protein>
<dbReference type="PANTHER" id="PTHR38340:SF1">
    <property type="entry name" value="S-LAYER PROTEIN"/>
    <property type="match status" value="1"/>
</dbReference>
<name>A0A1Y5RFW5_9RHOB</name>
<feature type="region of interest" description="Disordered" evidence="3">
    <location>
        <begin position="1"/>
        <end position="21"/>
    </location>
</feature>
<evidence type="ECO:0000256" key="2">
    <source>
        <dbReference type="ARBA" id="ARBA00022525"/>
    </source>
</evidence>
<dbReference type="PRINTS" id="PR00313">
    <property type="entry name" value="CABNDNGRPT"/>
</dbReference>
<dbReference type="InterPro" id="IPR011049">
    <property type="entry name" value="Serralysin-like_metalloprot_C"/>
</dbReference>
<dbReference type="Gene3D" id="2.150.10.10">
    <property type="entry name" value="Serralysin-like metalloprotease, C-terminal"/>
    <property type="match status" value="3"/>
</dbReference>
<sequence length="505" mass="54213">MDHSPSSTDRETYTGTPNNDVIHGDGGSDWILGWGGDDLLTAYHASGQAGLWGNGGNDTLIGAVPGHGQIHMSGAEGDDHIVMDVTNEMGLQGHHAYGGKGADKFEFTNIDAAAVPILGRIDDFDASQDSLWIDGNEIDLLDLPQGVDVVEYQEQFWLKIGDTILYALEGARDGGSERHFSLWPEDIDALKVVTFVDHVNHVPFELFKDEVADLNALYAKSGLTQGTSGDDWIYDKNLNRFDENDTLTVSASSILKGGDGNDVIEAGKGDDRVGGGNGDDLIAGGQDNDRLYGDAGDDQIWGGSENDILSGGQGQDILHGGSGNDILRGGSETDMLFGDTGDDTLSGHRGDDHLWGGAGQDKLYGNSGNDHLDAGAGDDILRGSTGSDVLRGGAGQDMLHGGEDNDVFDIQDGDLMNWSDMSGSWQNRVGNLDVIQDFTLGEDTLSFENQSNVDDISDLKAWKVELDANVMFMMQIPSTNERLLIDVEDNTDWSDLMDEGNFDFI</sequence>
<gene>
    <name evidence="4" type="primary">hlyA_1</name>
    <name evidence="4" type="ORF">PAM7971_00338</name>
</gene>
<evidence type="ECO:0000313" key="5">
    <source>
        <dbReference type="Proteomes" id="UP000193307"/>
    </source>
</evidence>
<dbReference type="OrthoDB" id="733404at2"/>
<evidence type="ECO:0000256" key="1">
    <source>
        <dbReference type="ARBA" id="ARBA00004613"/>
    </source>
</evidence>
<dbReference type="InterPro" id="IPR001343">
    <property type="entry name" value="Hemolysn_Ca-bd"/>
</dbReference>
<dbReference type="PANTHER" id="PTHR38340">
    <property type="entry name" value="S-LAYER PROTEIN"/>
    <property type="match status" value="1"/>
</dbReference>
<dbReference type="EMBL" id="FWFW01000001">
    <property type="protein sequence ID" value="SLN16364.1"/>
    <property type="molecule type" value="Genomic_DNA"/>
</dbReference>
<dbReference type="Proteomes" id="UP000193307">
    <property type="component" value="Unassembled WGS sequence"/>
</dbReference>
<feature type="region of interest" description="Disordered" evidence="3">
    <location>
        <begin position="266"/>
        <end position="289"/>
    </location>
</feature>
<proteinExistence type="predicted"/>
<organism evidence="4 5">
    <name type="scientific">Pacificibacter marinus</name>
    <dbReference type="NCBI Taxonomy" id="658057"/>
    <lineage>
        <taxon>Bacteria</taxon>
        <taxon>Pseudomonadati</taxon>
        <taxon>Pseudomonadota</taxon>
        <taxon>Alphaproteobacteria</taxon>
        <taxon>Rhodobacterales</taxon>
        <taxon>Roseobacteraceae</taxon>
        <taxon>Pacificibacter</taxon>
    </lineage>
</organism>
<comment type="subcellular location">
    <subcellularLocation>
        <location evidence="1">Secreted</location>
    </subcellularLocation>
</comment>
<evidence type="ECO:0000256" key="3">
    <source>
        <dbReference type="SAM" id="MobiDB-lite"/>
    </source>
</evidence>
<dbReference type="GO" id="GO:0005509">
    <property type="term" value="F:calcium ion binding"/>
    <property type="evidence" value="ECO:0007669"/>
    <property type="project" value="InterPro"/>
</dbReference>
<dbReference type="Pfam" id="PF00353">
    <property type="entry name" value="HemolysinCabind"/>
    <property type="match status" value="6"/>
</dbReference>
<dbReference type="SUPFAM" id="SSF51120">
    <property type="entry name" value="beta-Roll"/>
    <property type="match status" value="3"/>
</dbReference>
<dbReference type="STRING" id="658057.SAMN04488032_101312"/>